<feature type="domain" description="Mur ligase C-terminal" evidence="5">
    <location>
        <begin position="404"/>
        <end position="526"/>
    </location>
</feature>
<dbReference type="RefSeq" id="WP_338535876.1">
    <property type="nucleotide sequence ID" value="NZ_AP028654.1"/>
</dbReference>
<feature type="transmembrane region" description="Helical" evidence="4">
    <location>
        <begin position="139"/>
        <end position="160"/>
    </location>
</feature>
<keyword evidence="4" id="KW-0812">Transmembrane</keyword>
<dbReference type="KEGG" id="hprf:HLPR_26110"/>
<evidence type="ECO:0000256" key="3">
    <source>
        <dbReference type="ARBA" id="ARBA00022840"/>
    </source>
</evidence>
<keyword evidence="4" id="KW-1133">Transmembrane helix</keyword>
<keyword evidence="2" id="KW-0547">Nucleotide-binding</keyword>
<dbReference type="InterPro" id="IPR004101">
    <property type="entry name" value="Mur_ligase_C"/>
</dbReference>
<dbReference type="Pfam" id="PF02875">
    <property type="entry name" value="Mur_ligase_C"/>
    <property type="match status" value="1"/>
</dbReference>
<name>A0AAU9EV02_9FIRM</name>
<feature type="transmembrane region" description="Helical" evidence="4">
    <location>
        <begin position="116"/>
        <end position="133"/>
    </location>
</feature>
<dbReference type="Proteomes" id="UP001321786">
    <property type="component" value="Chromosome"/>
</dbReference>
<feature type="transmembrane region" description="Helical" evidence="4">
    <location>
        <begin position="48"/>
        <end position="67"/>
    </location>
</feature>
<organism evidence="7 8">
    <name type="scientific">Helicovermis profundi</name>
    <dbReference type="NCBI Taxonomy" id="3065157"/>
    <lineage>
        <taxon>Bacteria</taxon>
        <taxon>Bacillati</taxon>
        <taxon>Bacillota</taxon>
        <taxon>Clostridia</taxon>
        <taxon>Helicovermis</taxon>
    </lineage>
</organism>
<feature type="domain" description="Mur ligase central" evidence="6">
    <location>
        <begin position="191"/>
        <end position="381"/>
    </location>
</feature>
<keyword evidence="4" id="KW-0472">Membrane</keyword>
<dbReference type="PANTHER" id="PTHR43024">
    <property type="entry name" value="UDP-N-ACETYLMURAMOYL-TRIPEPTIDE--D-ALANYL-D-ALANINE LIGASE"/>
    <property type="match status" value="1"/>
</dbReference>
<dbReference type="EMBL" id="AP028654">
    <property type="protein sequence ID" value="BEP30280.1"/>
    <property type="molecule type" value="Genomic_DNA"/>
</dbReference>
<dbReference type="Gene3D" id="3.90.190.20">
    <property type="entry name" value="Mur ligase, C-terminal domain"/>
    <property type="match status" value="1"/>
</dbReference>
<dbReference type="GO" id="GO:0005524">
    <property type="term" value="F:ATP binding"/>
    <property type="evidence" value="ECO:0007669"/>
    <property type="project" value="UniProtKB-KW"/>
</dbReference>
<keyword evidence="1 7" id="KW-0436">Ligase</keyword>
<evidence type="ECO:0000313" key="8">
    <source>
        <dbReference type="Proteomes" id="UP001321786"/>
    </source>
</evidence>
<keyword evidence="8" id="KW-1185">Reference proteome</keyword>
<dbReference type="InterPro" id="IPR036565">
    <property type="entry name" value="Mur-like_cat_sf"/>
</dbReference>
<evidence type="ECO:0000313" key="7">
    <source>
        <dbReference type="EMBL" id="BEP30280.1"/>
    </source>
</evidence>
<dbReference type="PANTHER" id="PTHR43024:SF1">
    <property type="entry name" value="UDP-N-ACETYLMURAMOYL-TRIPEPTIDE--D-ALANYL-D-ALANINE LIGASE"/>
    <property type="match status" value="1"/>
</dbReference>
<dbReference type="InterPro" id="IPR036615">
    <property type="entry name" value="Mur_ligase_C_dom_sf"/>
</dbReference>
<protein>
    <submittedName>
        <fullName evidence="7">UDP-N-acetylmuramoyl-tripeptide--D-alanyl-D-alanine ligase</fullName>
    </submittedName>
</protein>
<dbReference type="AlphaFoldDB" id="A0AAU9EV02"/>
<dbReference type="SUPFAM" id="SSF53244">
    <property type="entry name" value="MurD-like peptide ligases, peptide-binding domain"/>
    <property type="match status" value="1"/>
</dbReference>
<proteinExistence type="predicted"/>
<keyword evidence="3" id="KW-0067">ATP-binding</keyword>
<dbReference type="InterPro" id="IPR013221">
    <property type="entry name" value="Mur_ligase_cen"/>
</dbReference>
<dbReference type="Pfam" id="PF08245">
    <property type="entry name" value="Mur_ligase_M"/>
    <property type="match status" value="1"/>
</dbReference>
<feature type="transmembrane region" description="Helical" evidence="4">
    <location>
        <begin position="73"/>
        <end position="96"/>
    </location>
</feature>
<evidence type="ECO:0000259" key="6">
    <source>
        <dbReference type="Pfam" id="PF08245"/>
    </source>
</evidence>
<evidence type="ECO:0000256" key="4">
    <source>
        <dbReference type="SAM" id="Phobius"/>
    </source>
</evidence>
<evidence type="ECO:0000256" key="1">
    <source>
        <dbReference type="ARBA" id="ARBA00022598"/>
    </source>
</evidence>
<accession>A0AAU9EV02</accession>
<evidence type="ECO:0000259" key="5">
    <source>
        <dbReference type="Pfam" id="PF02875"/>
    </source>
</evidence>
<dbReference type="Gene3D" id="3.40.1190.10">
    <property type="entry name" value="Mur-like, catalytic domain"/>
    <property type="match status" value="1"/>
</dbReference>
<evidence type="ECO:0000256" key="2">
    <source>
        <dbReference type="ARBA" id="ARBA00022741"/>
    </source>
</evidence>
<gene>
    <name evidence="7" type="ORF">HLPR_26110</name>
</gene>
<dbReference type="SUPFAM" id="SSF53623">
    <property type="entry name" value="MurD-like peptide ligases, catalytic domain"/>
    <property type="match status" value="1"/>
</dbReference>
<dbReference type="GO" id="GO:0016881">
    <property type="term" value="F:acid-amino acid ligase activity"/>
    <property type="evidence" value="ECO:0007669"/>
    <property type="project" value="InterPro"/>
</dbReference>
<reference evidence="7 8" key="1">
    <citation type="submission" date="2023-08" db="EMBL/GenBank/DDBJ databases">
        <title>Helicovermis profunda gen. nov., sp. nov., a novel mesophilic, fermentative bacterium within the Bacillota from a deep-sea hydrothermal vent chimney.</title>
        <authorList>
            <person name="Miyazaki U."/>
            <person name="Mizutani D."/>
            <person name="Hashimoto Y."/>
            <person name="Tame A."/>
            <person name="Sawayama S."/>
            <person name="Miyazaki J."/>
            <person name="Takai K."/>
            <person name="Nakagawa S."/>
        </authorList>
    </citation>
    <scope>NUCLEOTIDE SEQUENCE [LARGE SCALE GENOMIC DNA]</scope>
    <source>
        <strain evidence="7 8">S502</strain>
    </source>
</reference>
<dbReference type="InterPro" id="IPR051046">
    <property type="entry name" value="MurCDEF_CellWall_CoF430Synth"/>
</dbReference>
<sequence>MDINYKLFTIFIILFSYYKNVHDLHMFQLNSYRQERYLKWYRKKYSKFIKDYDVMLLLGSIIFIIAYTNFDNLIIKVIITIFSAILISISVFIYVFRISNENVKKKLVYTNRIKRLIGTLGIIYFVFSVTVIFSNNIILIILAIILNVFSFISILLSNYINKPIELKIKNKFYKDAKNILESNKHLTVIGITGSYGKTSTKNLLYDLLKRDYNVLITPESYNTLYGVIRTIREKLKPTHDIFIVEMGAKQVGDIKEICDLVNPDMGIITSIGEQHLETFKNISNIIKTKGELFEGIKPNGKAFINISDENIMKIKKRSDIEYIKYNNLNDDIVGNYYADNIKISNKGTEFDLVDKDNYVLPVQTKLLGKHNIFNLVSAISLALEVGVKYEKINNLLKDIEPIKHRLSLRTTTNRYTILDDAFNSNPVGSKNALEVLKNFEGNKKIIITPGMIELGEKQDILNEKFGEYIADSADFVILVGRKQTLAIQNGLKNKNYDKNNIYIAKDLNDGFDKINSIIKTGDVLLIENDLPDTFNE</sequence>